<dbReference type="RefSeq" id="WP_326926956.1">
    <property type="nucleotide sequence ID" value="NZ_CP123443.1"/>
</dbReference>
<organism evidence="1 2">
    <name type="scientific">Candidatus Haliotispira prima</name>
    <dbReference type="NCBI Taxonomy" id="3034016"/>
    <lineage>
        <taxon>Bacteria</taxon>
        <taxon>Pseudomonadati</taxon>
        <taxon>Spirochaetota</taxon>
        <taxon>Spirochaetia</taxon>
        <taxon>Spirochaetales</taxon>
        <taxon>Spirochaetaceae</taxon>
        <taxon>Candidatus Haliotispira</taxon>
    </lineage>
</organism>
<evidence type="ECO:0000313" key="1">
    <source>
        <dbReference type="EMBL" id="WGK68770.1"/>
    </source>
</evidence>
<name>A0ABY8MGU0_9SPIO</name>
<accession>A0ABY8MGU0</accession>
<dbReference type="EMBL" id="CP123443">
    <property type="protein sequence ID" value="WGK68770.1"/>
    <property type="molecule type" value="Genomic_DNA"/>
</dbReference>
<keyword evidence="2" id="KW-1185">Reference proteome</keyword>
<reference evidence="1 2" key="1">
    <citation type="submission" date="2023-04" db="EMBL/GenBank/DDBJ databases">
        <title>Spirochaete genome identified in red abalone sample constitutes a novel genus.</title>
        <authorList>
            <person name="Sharma S.P."/>
            <person name="Purcell C.M."/>
            <person name="Hyde J.R."/>
            <person name="Severin A.J."/>
        </authorList>
    </citation>
    <scope>NUCLEOTIDE SEQUENCE [LARGE SCALE GENOMIC DNA]</scope>
    <source>
        <strain evidence="1 2">SP-2023</strain>
    </source>
</reference>
<proteinExistence type="predicted"/>
<protein>
    <submittedName>
        <fullName evidence="1">Uncharacterized protein</fullName>
    </submittedName>
</protein>
<dbReference type="Proteomes" id="UP001228690">
    <property type="component" value="Chromosome"/>
</dbReference>
<evidence type="ECO:0000313" key="2">
    <source>
        <dbReference type="Proteomes" id="UP001228690"/>
    </source>
</evidence>
<sequence>MLACVPLSDTGDPPAAPAPKYTFTISFTGIQALELTANSVEDMAVNAIVRLAGEPIPVWTDIQNKVGLLSRNLVAGISKRIFTAKHYHTNDDLQTNIAAISAADILQPETAYKVYVFHEENVITTLPFTTAAIPPASEFPSTFHFAPNVLPFDPEVTYTKNNTERKGIHELYAKEGEVLLIPLYMNAVQPLATGWYFINGNKIVIITCVLDSCLPDAGYGSTIPESIYPSIANTYYKTLLGIQTFNTQTVKDAGYTDVKDGADGTPFVIYLIADQ</sequence>
<gene>
    <name evidence="1" type="ORF">P0082_09815</name>
</gene>